<dbReference type="STRING" id="472963.BKP45_02110"/>
<evidence type="ECO:0000313" key="5">
    <source>
        <dbReference type="Proteomes" id="UP000180057"/>
    </source>
</evidence>
<dbReference type="AlphaFoldDB" id="A0A1S2MAG5"/>
<dbReference type="PROSITE" id="PS51257">
    <property type="entry name" value="PROKAR_LIPOPROTEIN"/>
    <property type="match status" value="1"/>
</dbReference>
<evidence type="ECO:0000256" key="2">
    <source>
        <dbReference type="SAM" id="SignalP"/>
    </source>
</evidence>
<gene>
    <name evidence="4" type="ORF">BKP45_02110</name>
</gene>
<dbReference type="Pfam" id="PF10646">
    <property type="entry name" value="Germane"/>
    <property type="match status" value="1"/>
</dbReference>
<dbReference type="RefSeq" id="WP_071388166.1">
    <property type="nucleotide sequence ID" value="NZ_MLQS01000001.1"/>
</dbReference>
<reference evidence="4 5" key="1">
    <citation type="submission" date="2016-10" db="EMBL/GenBank/DDBJ databases">
        <title>Draft genome sequences of four alkaliphilic bacteria belonging to the Anaerobacillus genus.</title>
        <authorList>
            <person name="Bassil N.M."/>
            <person name="Lloyd J.R."/>
        </authorList>
    </citation>
    <scope>NUCLEOTIDE SEQUENCE [LARGE SCALE GENOMIC DNA]</scope>
    <source>
        <strain evidence="4 5">DSM 22531</strain>
    </source>
</reference>
<feature type="signal peptide" evidence="2">
    <location>
        <begin position="1"/>
        <end position="24"/>
    </location>
</feature>
<protein>
    <recommendedName>
        <fullName evidence="3">GerMN domain-containing protein</fullName>
    </recommendedName>
</protein>
<dbReference type="OrthoDB" id="1954033at2"/>
<accession>A0A1S2MAG5</accession>
<feature type="chain" id="PRO_5010218812" description="GerMN domain-containing protein" evidence="2">
    <location>
        <begin position="25"/>
        <end position="223"/>
    </location>
</feature>
<evidence type="ECO:0000256" key="1">
    <source>
        <dbReference type="SAM" id="MobiDB-lite"/>
    </source>
</evidence>
<comment type="caution">
    <text evidence="4">The sequence shown here is derived from an EMBL/GenBank/DDBJ whole genome shotgun (WGS) entry which is preliminary data.</text>
</comment>
<feature type="region of interest" description="Disordered" evidence="1">
    <location>
        <begin position="23"/>
        <end position="84"/>
    </location>
</feature>
<feature type="compositionally biased region" description="Acidic residues" evidence="1">
    <location>
        <begin position="36"/>
        <end position="60"/>
    </location>
</feature>
<evidence type="ECO:0000313" key="4">
    <source>
        <dbReference type="EMBL" id="OIJ21556.1"/>
    </source>
</evidence>
<dbReference type="SMART" id="SM00909">
    <property type="entry name" value="Germane"/>
    <property type="match status" value="1"/>
</dbReference>
<dbReference type="InterPro" id="IPR019606">
    <property type="entry name" value="GerMN"/>
</dbReference>
<name>A0A1S2MAG5_9BACI</name>
<dbReference type="EMBL" id="MLQS01000001">
    <property type="protein sequence ID" value="OIJ21556.1"/>
    <property type="molecule type" value="Genomic_DNA"/>
</dbReference>
<proteinExistence type="predicted"/>
<sequence>MNKWISIFLTFTLLLVVSACGQGAGTPNEKETNLGSDEEQYEDQEDVVEDSDQLEEEAIEEKEITDAPTPEESTKDETNETESLDTLNLYFADAELMSIYRVKRDVEYPKDEEGIQKALQLWVAGPVEEGLQGLVPENVIVQSVNIDNDIVFVSFSEELLNVNVGSSGELFITEQIAMVVEQFGYEQVFILINGSEIDTLSGHIDFNEPFTARSPKDFEPYNK</sequence>
<keyword evidence="2" id="KW-0732">Signal</keyword>
<organism evidence="4 5">
    <name type="scientific">Anaerobacillus alkalidiazotrophicus</name>
    <dbReference type="NCBI Taxonomy" id="472963"/>
    <lineage>
        <taxon>Bacteria</taxon>
        <taxon>Bacillati</taxon>
        <taxon>Bacillota</taxon>
        <taxon>Bacilli</taxon>
        <taxon>Bacillales</taxon>
        <taxon>Bacillaceae</taxon>
        <taxon>Anaerobacillus</taxon>
    </lineage>
</organism>
<keyword evidence="5" id="KW-1185">Reference proteome</keyword>
<dbReference type="Proteomes" id="UP000180057">
    <property type="component" value="Unassembled WGS sequence"/>
</dbReference>
<feature type="domain" description="GerMN" evidence="3">
    <location>
        <begin position="115"/>
        <end position="201"/>
    </location>
</feature>
<evidence type="ECO:0000259" key="3">
    <source>
        <dbReference type="SMART" id="SM00909"/>
    </source>
</evidence>